<dbReference type="SUPFAM" id="SSF56019">
    <property type="entry name" value="The spindle assembly checkpoint protein mad2"/>
    <property type="match status" value="1"/>
</dbReference>
<comment type="subcellular location">
    <subcellularLocation>
        <location evidence="2">Chromosome</location>
    </subcellularLocation>
    <subcellularLocation>
        <location evidence="1">Nucleus</location>
    </subcellularLocation>
</comment>
<reference evidence="8" key="1">
    <citation type="submission" date="2016-11" db="UniProtKB">
        <authorList>
            <consortium name="WormBaseParasite"/>
        </authorList>
    </citation>
    <scope>IDENTIFICATION</scope>
</reference>
<keyword evidence="5" id="KW-0469">Meiosis</keyword>
<dbReference type="Gene3D" id="3.30.900.10">
    <property type="entry name" value="HORMA domain"/>
    <property type="match status" value="1"/>
</dbReference>
<dbReference type="PROSITE" id="PS50815">
    <property type="entry name" value="HORMA"/>
    <property type="match status" value="1"/>
</dbReference>
<organism evidence="7 8">
    <name type="scientific">Caenorhabditis tropicalis</name>
    <dbReference type="NCBI Taxonomy" id="1561998"/>
    <lineage>
        <taxon>Eukaryota</taxon>
        <taxon>Metazoa</taxon>
        <taxon>Ecdysozoa</taxon>
        <taxon>Nematoda</taxon>
        <taxon>Chromadorea</taxon>
        <taxon>Rhabditida</taxon>
        <taxon>Rhabditina</taxon>
        <taxon>Rhabditomorpha</taxon>
        <taxon>Rhabditoidea</taxon>
        <taxon>Rhabditidae</taxon>
        <taxon>Peloderinae</taxon>
        <taxon>Caenorhabditis</taxon>
    </lineage>
</organism>
<evidence type="ECO:0000256" key="4">
    <source>
        <dbReference type="ARBA" id="ARBA00023242"/>
    </source>
</evidence>
<keyword evidence="3" id="KW-0158">Chromosome</keyword>
<dbReference type="GO" id="GO:0005634">
    <property type="term" value="C:nucleus"/>
    <property type="evidence" value="ECO:0007669"/>
    <property type="project" value="UniProtKB-SubCell"/>
</dbReference>
<dbReference type="GO" id="GO:0051321">
    <property type="term" value="P:meiotic cell cycle"/>
    <property type="evidence" value="ECO:0007669"/>
    <property type="project" value="UniProtKB-KW"/>
</dbReference>
<dbReference type="eggNOG" id="KOG4652">
    <property type="taxonomic scope" value="Eukaryota"/>
</dbReference>
<dbReference type="InterPro" id="IPR003511">
    <property type="entry name" value="HORMA_dom"/>
</dbReference>
<dbReference type="PANTHER" id="PTHR48225:SF7">
    <property type="entry name" value="MEIOSIS-SPECIFIC PROTEIN HOP1"/>
    <property type="match status" value="1"/>
</dbReference>
<protein>
    <submittedName>
        <fullName evidence="8">HORMA domain-containing protein</fullName>
    </submittedName>
</protein>
<name>A0A1I7T8Q9_9PELO</name>
<dbReference type="AlphaFoldDB" id="A0A1I7T8Q9"/>
<proteinExistence type="predicted"/>
<dbReference type="InterPro" id="IPR051294">
    <property type="entry name" value="HORMA_MeioticProgression"/>
</dbReference>
<dbReference type="GO" id="GO:0005694">
    <property type="term" value="C:chromosome"/>
    <property type="evidence" value="ECO:0007669"/>
    <property type="project" value="UniProtKB-SubCell"/>
</dbReference>
<feature type="domain" description="HORMA" evidence="6">
    <location>
        <begin position="24"/>
        <end position="233"/>
    </location>
</feature>
<keyword evidence="7" id="KW-1185">Reference proteome</keyword>
<dbReference type="Proteomes" id="UP000095282">
    <property type="component" value="Unplaced"/>
</dbReference>
<evidence type="ECO:0000313" key="7">
    <source>
        <dbReference type="Proteomes" id="UP000095282"/>
    </source>
</evidence>
<dbReference type="PANTHER" id="PTHR48225">
    <property type="entry name" value="HORMA DOMAIN-CONTAINING PROTEIN 1"/>
    <property type="match status" value="1"/>
</dbReference>
<evidence type="ECO:0000313" key="8">
    <source>
        <dbReference type="WBParaSite" id="Csp11.Scaffold547.g3524.t1"/>
    </source>
</evidence>
<dbReference type="WBParaSite" id="Csp11.Scaffold547.g3524.t1">
    <property type="protein sequence ID" value="Csp11.Scaffold547.g3524.t1"/>
    <property type="gene ID" value="Csp11.Scaffold547.g3524"/>
</dbReference>
<dbReference type="Pfam" id="PF02301">
    <property type="entry name" value="HORMA"/>
    <property type="match status" value="1"/>
</dbReference>
<evidence type="ECO:0000259" key="6">
    <source>
        <dbReference type="PROSITE" id="PS50815"/>
    </source>
</evidence>
<evidence type="ECO:0000256" key="5">
    <source>
        <dbReference type="ARBA" id="ARBA00023254"/>
    </source>
</evidence>
<sequence length="292" mass="33227">MQKRDSVSSAKWEMTFPATLETELDSATFVHRLIKISSSFILDKRGIFENHGDTFFKSRIIEKLYIPMFNKDNTMAKLLIDKIEALKEAIQKKYLREFAIVFYQTPDEEDVMEVFAFRLMYGAEDQIEVSLSSDIDSEEFSENLIQATFTDLDATKAVFSDTIKKVHRCIKQLDNLPHESDASFRVSFTPETPNDYIPTGYDASSEFYKLNSSAAKRQIGVICGGHHKLQFLAASRLWKSVPDLNQSIGSCNQSIIALSTKAKSVKGSQKKTDRVEQRMPYGKTLTINKNRA</sequence>
<accession>A0A1I7T8Q9</accession>
<evidence type="ECO:0000256" key="1">
    <source>
        <dbReference type="ARBA" id="ARBA00004123"/>
    </source>
</evidence>
<evidence type="ECO:0000256" key="2">
    <source>
        <dbReference type="ARBA" id="ARBA00004286"/>
    </source>
</evidence>
<evidence type="ECO:0000256" key="3">
    <source>
        <dbReference type="ARBA" id="ARBA00022454"/>
    </source>
</evidence>
<dbReference type="InterPro" id="IPR036570">
    <property type="entry name" value="HORMA_dom_sf"/>
</dbReference>
<keyword evidence="4" id="KW-0539">Nucleus</keyword>
<dbReference type="STRING" id="1561998.A0A1I7T8Q9"/>